<dbReference type="Pfam" id="PF03078">
    <property type="entry name" value="ATHILA"/>
    <property type="match status" value="2"/>
</dbReference>
<protein>
    <recommendedName>
        <fullName evidence="2">Arabidopsis retrotransposon Orf1 C-terminal domain-containing protein</fullName>
    </recommendedName>
</protein>
<evidence type="ECO:0000313" key="3">
    <source>
        <dbReference type="EMBL" id="CAA7038949.1"/>
    </source>
</evidence>
<dbReference type="EMBL" id="CACVBM020001201">
    <property type="protein sequence ID" value="CAA7038949.1"/>
    <property type="molecule type" value="Genomic_DNA"/>
</dbReference>
<feature type="region of interest" description="Disordered" evidence="1">
    <location>
        <begin position="246"/>
        <end position="341"/>
    </location>
</feature>
<name>A0A6D2JIR7_9BRAS</name>
<feature type="compositionally biased region" description="Polar residues" evidence="1">
    <location>
        <begin position="330"/>
        <end position="341"/>
    </location>
</feature>
<evidence type="ECO:0000256" key="1">
    <source>
        <dbReference type="SAM" id="MobiDB-lite"/>
    </source>
</evidence>
<dbReference type="InterPro" id="IPR004312">
    <property type="entry name" value="ATHILA_Orf1_C"/>
</dbReference>
<evidence type="ECO:0000313" key="4">
    <source>
        <dbReference type="Proteomes" id="UP000467841"/>
    </source>
</evidence>
<proteinExistence type="predicted"/>
<evidence type="ECO:0000259" key="2">
    <source>
        <dbReference type="Pfam" id="PF03078"/>
    </source>
</evidence>
<dbReference type="AlphaFoldDB" id="A0A6D2JIR7"/>
<feature type="domain" description="Arabidopsis retrotransposon Orf1 C-terminal" evidence="2">
    <location>
        <begin position="203"/>
        <end position="260"/>
    </location>
</feature>
<dbReference type="Proteomes" id="UP000467841">
    <property type="component" value="Unassembled WGS sequence"/>
</dbReference>
<feature type="compositionally biased region" description="Basic and acidic residues" evidence="1">
    <location>
        <begin position="246"/>
        <end position="263"/>
    </location>
</feature>
<organism evidence="3 4">
    <name type="scientific">Microthlaspi erraticum</name>
    <dbReference type="NCBI Taxonomy" id="1685480"/>
    <lineage>
        <taxon>Eukaryota</taxon>
        <taxon>Viridiplantae</taxon>
        <taxon>Streptophyta</taxon>
        <taxon>Embryophyta</taxon>
        <taxon>Tracheophyta</taxon>
        <taxon>Spermatophyta</taxon>
        <taxon>Magnoliopsida</taxon>
        <taxon>eudicotyledons</taxon>
        <taxon>Gunneridae</taxon>
        <taxon>Pentapetalae</taxon>
        <taxon>rosids</taxon>
        <taxon>malvids</taxon>
        <taxon>Brassicales</taxon>
        <taxon>Brassicaceae</taxon>
        <taxon>Coluteocarpeae</taxon>
        <taxon>Microthlaspi</taxon>
    </lineage>
</organism>
<gene>
    <name evidence="3" type="ORF">MERR_LOCUS26184</name>
</gene>
<keyword evidence="4" id="KW-1185">Reference proteome</keyword>
<accession>A0A6D2JIR7</accession>
<dbReference type="OrthoDB" id="1750933at2759"/>
<comment type="caution">
    <text evidence="3">The sequence shown here is derived from an EMBL/GenBank/DDBJ whole genome shotgun (WGS) entry which is preliminary data.</text>
</comment>
<sequence>MASKAVGDLVWVQLWRGTKWNFKEKELQRVWATIADGVYSSSRSKAAQIRSPVLRYVHKALANTFFARKATGTINEGELKFLDMGIKPILSRTSDGKRIRGDRSDTGNLMPSLTGNLMPFLDHLLTYKITAYNTRHQRGRRLSVGGLITPILCAAGVNPTDREPLNQVPIQVHTSIGWPSKLLLPNPELTTVVRGQESADLGEPECYYFEEYEAPRMNPSVVAAHKRIGLLQKFNKWQGKAIEKMQKSMDKMVSKIKSLEKKVSGSSSKKKKSKAPTFPRSRSPHHSKEAPCPRASQSLFFRAKGRRRQHAEKEEDFQGQTLQLDHRTRSSPNRGNSTRSS</sequence>
<reference evidence="3" key="1">
    <citation type="submission" date="2020-01" db="EMBL/GenBank/DDBJ databases">
        <authorList>
            <person name="Mishra B."/>
        </authorList>
    </citation>
    <scope>NUCLEOTIDE SEQUENCE [LARGE SCALE GENOMIC DNA]</scope>
</reference>
<feature type="domain" description="Arabidopsis retrotransposon Orf1 C-terminal" evidence="2">
    <location>
        <begin position="8"/>
        <end position="158"/>
    </location>
</feature>